<dbReference type="PROSITE" id="PS00455">
    <property type="entry name" value="AMP_BINDING"/>
    <property type="match status" value="1"/>
</dbReference>
<evidence type="ECO:0000256" key="1">
    <source>
        <dbReference type="ARBA" id="ARBA00006432"/>
    </source>
</evidence>
<feature type="domain" description="AMP-binding enzyme C-terminal" evidence="4">
    <location>
        <begin position="414"/>
        <end position="489"/>
    </location>
</feature>
<dbReference type="Gene3D" id="3.40.50.12780">
    <property type="entry name" value="N-terminal domain of ligase-like"/>
    <property type="match status" value="1"/>
</dbReference>
<dbReference type="Proteomes" id="UP001165427">
    <property type="component" value="Unassembled WGS sequence"/>
</dbReference>
<dbReference type="EMBL" id="JALJRB010000010">
    <property type="protein sequence ID" value="MCJ8501067.1"/>
    <property type="molecule type" value="Genomic_DNA"/>
</dbReference>
<keyword evidence="2 5" id="KW-0436">Ligase</keyword>
<dbReference type="RefSeq" id="WP_246907224.1">
    <property type="nucleotide sequence ID" value="NZ_JALJRB010000010.1"/>
</dbReference>
<evidence type="ECO:0000313" key="5">
    <source>
        <dbReference type="EMBL" id="MCJ8501067.1"/>
    </source>
</evidence>
<evidence type="ECO:0000259" key="3">
    <source>
        <dbReference type="Pfam" id="PF00501"/>
    </source>
</evidence>
<dbReference type="NCBIfam" id="NF004837">
    <property type="entry name" value="PRK06187.1"/>
    <property type="match status" value="1"/>
</dbReference>
<dbReference type="Gene3D" id="3.30.300.30">
    <property type="match status" value="1"/>
</dbReference>
<feature type="domain" description="AMP-dependent synthetase/ligase" evidence="3">
    <location>
        <begin position="9"/>
        <end position="364"/>
    </location>
</feature>
<dbReference type="InterPro" id="IPR025110">
    <property type="entry name" value="AMP-bd_C"/>
</dbReference>
<evidence type="ECO:0000313" key="6">
    <source>
        <dbReference type="Proteomes" id="UP001165427"/>
    </source>
</evidence>
<evidence type="ECO:0000259" key="4">
    <source>
        <dbReference type="Pfam" id="PF13193"/>
    </source>
</evidence>
<evidence type="ECO:0000256" key="2">
    <source>
        <dbReference type="ARBA" id="ARBA00022598"/>
    </source>
</evidence>
<dbReference type="InterPro" id="IPR050237">
    <property type="entry name" value="ATP-dep_AMP-bd_enzyme"/>
</dbReference>
<accession>A0AA41R2W6</accession>
<dbReference type="InterPro" id="IPR000873">
    <property type="entry name" value="AMP-dep_synth/lig_dom"/>
</dbReference>
<reference evidence="5" key="1">
    <citation type="submission" date="2022-04" db="EMBL/GenBank/DDBJ databases">
        <title>Desulfatitalea alkaliphila sp. nov., a novel anaerobic sulfate-reducing bacterium isolated from terrestrial mud volcano, Taman Peninsula, Russia.</title>
        <authorList>
            <person name="Khomyakova M.A."/>
            <person name="Merkel A.Y."/>
            <person name="Slobodkin A.I."/>
        </authorList>
    </citation>
    <scope>NUCLEOTIDE SEQUENCE</scope>
    <source>
        <strain evidence="5">M08but</strain>
    </source>
</reference>
<gene>
    <name evidence="5" type="ORF">MRX98_10830</name>
</gene>
<dbReference type="AlphaFoldDB" id="A0AA41R2W6"/>
<dbReference type="PANTHER" id="PTHR43767">
    <property type="entry name" value="LONG-CHAIN-FATTY-ACID--COA LIGASE"/>
    <property type="match status" value="1"/>
</dbReference>
<comment type="caution">
    <text evidence="5">The sequence shown here is derived from an EMBL/GenBank/DDBJ whole genome shotgun (WGS) entry which is preliminary data.</text>
</comment>
<dbReference type="GO" id="GO:0016878">
    <property type="term" value="F:acid-thiol ligase activity"/>
    <property type="evidence" value="ECO:0007669"/>
    <property type="project" value="UniProtKB-ARBA"/>
</dbReference>
<dbReference type="InterPro" id="IPR020845">
    <property type="entry name" value="AMP-binding_CS"/>
</dbReference>
<name>A0AA41R2W6_9BACT</name>
<organism evidence="5 6">
    <name type="scientific">Desulfatitalea alkaliphila</name>
    <dbReference type="NCBI Taxonomy" id="2929485"/>
    <lineage>
        <taxon>Bacteria</taxon>
        <taxon>Pseudomonadati</taxon>
        <taxon>Thermodesulfobacteriota</taxon>
        <taxon>Desulfobacteria</taxon>
        <taxon>Desulfobacterales</taxon>
        <taxon>Desulfosarcinaceae</taxon>
        <taxon>Desulfatitalea</taxon>
    </lineage>
</organism>
<comment type="similarity">
    <text evidence="1">Belongs to the ATP-dependent AMP-binding enzyme family.</text>
</comment>
<proteinExistence type="inferred from homology"/>
<dbReference type="Pfam" id="PF13193">
    <property type="entry name" value="AMP-binding_C"/>
    <property type="match status" value="1"/>
</dbReference>
<dbReference type="PANTHER" id="PTHR43767:SF1">
    <property type="entry name" value="NONRIBOSOMAL PEPTIDE SYNTHASE PES1 (EUROFUNG)-RELATED"/>
    <property type="match status" value="1"/>
</dbReference>
<dbReference type="InterPro" id="IPR045851">
    <property type="entry name" value="AMP-bd_C_sf"/>
</dbReference>
<dbReference type="Pfam" id="PF00501">
    <property type="entry name" value="AMP-binding"/>
    <property type="match status" value="1"/>
</dbReference>
<dbReference type="CDD" id="cd17631">
    <property type="entry name" value="FACL_FadD13-like"/>
    <property type="match status" value="1"/>
</dbReference>
<dbReference type="InterPro" id="IPR042099">
    <property type="entry name" value="ANL_N_sf"/>
</dbReference>
<keyword evidence="6" id="KW-1185">Reference proteome</keyword>
<dbReference type="FunFam" id="3.30.300.30:FF:000008">
    <property type="entry name" value="2,3-dihydroxybenzoate-AMP ligase"/>
    <property type="match status" value="1"/>
</dbReference>
<sequence>MNVGYLLYNSAAKFPHREAIVSHQGRLDYQRFEQRVARLAGAMLSAGLQRGERVAILYLNGAPFVETYFAAVRVGLVATPVNFRLVGPEIAYILDDSGAAALFHGPEFADTVAEIRPACPALRLVVGPSQADYEHFLESGTAAPYDPKVAPSDPCQIMYTSGTTGKPKGAVLTHDNILWNLVNTMTGRKDREGRNAVIVGPLSHTAALNNHLTIQVALGGKSVLVSRFDPEALLRIIEQERINLISGAPAFYNLLLQEPRAWDYERTSITTCTAGADKLTAETKRRLMDFFPNIQGVFDVYGCTEASPSITILDDRESLTRHGSVGRPLPFLEAQIVDPTGQPLGADEVGEVVVRGPNVMAGYHGNPEATAKAIRDGRLFTGDLARMDEDGFFYIVDRMKDMIVSGGENIYPREIEEVLVAHPAVADAVVVGEPDELWGESVKAVVVVKPGAHLAADEVVRHCKAHLASYKKPRKVVFMADLPRTASGKVIKHELKHIT</sequence>
<protein>
    <submittedName>
        <fullName evidence="5">Long-chain fatty acid--CoA ligase</fullName>
    </submittedName>
</protein>
<dbReference type="SUPFAM" id="SSF56801">
    <property type="entry name" value="Acetyl-CoA synthetase-like"/>
    <property type="match status" value="1"/>
</dbReference>